<dbReference type="Proteomes" id="UP001190700">
    <property type="component" value="Unassembled WGS sequence"/>
</dbReference>
<evidence type="ECO:0000313" key="2">
    <source>
        <dbReference type="Proteomes" id="UP001190700"/>
    </source>
</evidence>
<proteinExistence type="predicted"/>
<comment type="caution">
    <text evidence="1">The sequence shown here is derived from an EMBL/GenBank/DDBJ whole genome shotgun (WGS) entry which is preliminary data.</text>
</comment>
<gene>
    <name evidence="1" type="ORF">CYMTET_31695</name>
</gene>
<dbReference type="AlphaFoldDB" id="A0AAE0FGC0"/>
<name>A0AAE0FGC0_9CHLO</name>
<protein>
    <submittedName>
        <fullName evidence="1">Uncharacterized protein</fullName>
    </submittedName>
</protein>
<organism evidence="1 2">
    <name type="scientific">Cymbomonas tetramitiformis</name>
    <dbReference type="NCBI Taxonomy" id="36881"/>
    <lineage>
        <taxon>Eukaryota</taxon>
        <taxon>Viridiplantae</taxon>
        <taxon>Chlorophyta</taxon>
        <taxon>Pyramimonadophyceae</taxon>
        <taxon>Pyramimonadales</taxon>
        <taxon>Pyramimonadaceae</taxon>
        <taxon>Cymbomonas</taxon>
    </lineage>
</organism>
<evidence type="ECO:0000313" key="1">
    <source>
        <dbReference type="EMBL" id="KAK3259301.1"/>
    </source>
</evidence>
<sequence>MEPAAGNNGGGAIGYQQQHLQEDDTGEFLVDADEDGCIKVCGEDVQANLLLANGKPRPGGDHIEGLPLEYDRSQKLILEAKETSITGYNVFEKNRRMAKTMVKTVLKDANGKFYDQATELNEPQGAIRLPVDTPSEQQDAVVVRLSDEFPYKKINADNETSEFTLETRQRTDKVVS</sequence>
<accession>A0AAE0FGC0</accession>
<keyword evidence="2" id="KW-1185">Reference proteome</keyword>
<reference evidence="1 2" key="1">
    <citation type="journal article" date="2015" name="Genome Biol. Evol.">
        <title>Comparative Genomics of a Bacterivorous Green Alga Reveals Evolutionary Causalities and Consequences of Phago-Mixotrophic Mode of Nutrition.</title>
        <authorList>
            <person name="Burns J.A."/>
            <person name="Paasch A."/>
            <person name="Narechania A."/>
            <person name="Kim E."/>
        </authorList>
    </citation>
    <scope>NUCLEOTIDE SEQUENCE [LARGE SCALE GENOMIC DNA]</scope>
    <source>
        <strain evidence="1 2">PLY_AMNH</strain>
    </source>
</reference>
<dbReference type="EMBL" id="LGRX02018867">
    <property type="protein sequence ID" value="KAK3259301.1"/>
    <property type="molecule type" value="Genomic_DNA"/>
</dbReference>